<evidence type="ECO:0008006" key="5">
    <source>
        <dbReference type="Google" id="ProtNLM"/>
    </source>
</evidence>
<proteinExistence type="inferred from homology"/>
<dbReference type="STRING" id="379508.A5DXC7"/>
<gene>
    <name evidence="3" type="ORF">LELG_02014</name>
</gene>
<dbReference type="Pfam" id="PF06218">
    <property type="entry name" value="NPR2"/>
    <property type="match status" value="1"/>
</dbReference>
<dbReference type="InterPro" id="IPR009348">
    <property type="entry name" value="NPR2-like"/>
</dbReference>
<dbReference type="GeneID" id="5234180"/>
<dbReference type="eggNOG" id="KOG3789">
    <property type="taxonomic scope" value="Eukaryota"/>
</dbReference>
<dbReference type="HOGENOM" id="CLU_014995_3_0_1"/>
<reference evidence="3 4" key="1">
    <citation type="journal article" date="2009" name="Nature">
        <title>Evolution of pathogenicity and sexual reproduction in eight Candida genomes.</title>
        <authorList>
            <person name="Butler G."/>
            <person name="Rasmussen M.D."/>
            <person name="Lin M.F."/>
            <person name="Santos M.A."/>
            <person name="Sakthikumar S."/>
            <person name="Munro C.A."/>
            <person name="Rheinbay E."/>
            <person name="Grabherr M."/>
            <person name="Forche A."/>
            <person name="Reedy J.L."/>
            <person name="Agrafioti I."/>
            <person name="Arnaud M.B."/>
            <person name="Bates S."/>
            <person name="Brown A.J."/>
            <person name="Brunke S."/>
            <person name="Costanzo M.C."/>
            <person name="Fitzpatrick D.A."/>
            <person name="de Groot P.W."/>
            <person name="Harris D."/>
            <person name="Hoyer L.L."/>
            <person name="Hube B."/>
            <person name="Klis F.M."/>
            <person name="Kodira C."/>
            <person name="Lennard N."/>
            <person name="Logue M.E."/>
            <person name="Martin R."/>
            <person name="Neiman A.M."/>
            <person name="Nikolaou E."/>
            <person name="Quail M.A."/>
            <person name="Quinn J."/>
            <person name="Santos M.C."/>
            <person name="Schmitzberger F.F."/>
            <person name="Sherlock G."/>
            <person name="Shah P."/>
            <person name="Silverstein K.A."/>
            <person name="Skrzypek M.S."/>
            <person name="Soll D."/>
            <person name="Staggs R."/>
            <person name="Stansfield I."/>
            <person name="Stumpf M.P."/>
            <person name="Sudbery P.E."/>
            <person name="Srikantha T."/>
            <person name="Zeng Q."/>
            <person name="Berman J."/>
            <person name="Berriman M."/>
            <person name="Heitman J."/>
            <person name="Gow N.A."/>
            <person name="Lorenz M.C."/>
            <person name="Birren B.W."/>
            <person name="Kellis M."/>
            <person name="Cuomo C.A."/>
        </authorList>
    </citation>
    <scope>NUCLEOTIDE SEQUENCE [LARGE SCALE GENOMIC DNA]</scope>
    <source>
        <strain evidence="4">ATCC 11503 / BCRC 21390 / CBS 2605 / JCM 1781 / NBRC 1676 / NRRL YB-4239</strain>
    </source>
</reference>
<feature type="compositionally biased region" description="Polar residues" evidence="2">
    <location>
        <begin position="673"/>
        <end position="688"/>
    </location>
</feature>
<protein>
    <recommendedName>
        <fullName evidence="5">Nitrogen permease regulator 2</fullName>
    </recommendedName>
</protein>
<dbReference type="OMA" id="AECARYV"/>
<dbReference type="VEuPathDB" id="FungiDB:LELG_02014"/>
<name>A5DXC7_LODEL</name>
<dbReference type="GO" id="GO:1904262">
    <property type="term" value="P:negative regulation of TORC1 signaling"/>
    <property type="evidence" value="ECO:0007669"/>
    <property type="project" value="TreeGrafter"/>
</dbReference>
<evidence type="ECO:0000256" key="2">
    <source>
        <dbReference type="SAM" id="MobiDB-lite"/>
    </source>
</evidence>
<dbReference type="Proteomes" id="UP000001996">
    <property type="component" value="Unassembled WGS sequence"/>
</dbReference>
<feature type="compositionally biased region" description="Acidic residues" evidence="2">
    <location>
        <begin position="71"/>
        <end position="89"/>
    </location>
</feature>
<dbReference type="PANTHER" id="PTHR12991">
    <property type="entry name" value="NITROGEN PERMEASE REGULATOR 2/TUMOR SUPPRESSOR CANDIDATE 4"/>
    <property type="match status" value="1"/>
</dbReference>
<feature type="region of interest" description="Disordered" evidence="2">
    <location>
        <begin position="39"/>
        <end position="96"/>
    </location>
</feature>
<comment type="similarity">
    <text evidence="1">Belongs to the NPR2 family.</text>
</comment>
<dbReference type="GO" id="GO:0010508">
    <property type="term" value="P:positive regulation of autophagy"/>
    <property type="evidence" value="ECO:0007669"/>
    <property type="project" value="TreeGrafter"/>
</dbReference>
<dbReference type="GO" id="GO:1990130">
    <property type="term" value="C:GATOR1 complex"/>
    <property type="evidence" value="ECO:0007669"/>
    <property type="project" value="TreeGrafter"/>
</dbReference>
<accession>A5DXC7</accession>
<evidence type="ECO:0000313" key="4">
    <source>
        <dbReference type="Proteomes" id="UP000001996"/>
    </source>
</evidence>
<dbReference type="InParanoid" id="A5DXC7"/>
<feature type="compositionally biased region" description="Basic and acidic residues" evidence="2">
    <location>
        <begin position="61"/>
        <end position="70"/>
    </location>
</feature>
<dbReference type="AlphaFoldDB" id="A5DXC7"/>
<dbReference type="OrthoDB" id="338854at2759"/>
<evidence type="ECO:0000313" key="3">
    <source>
        <dbReference type="EMBL" id="EDK43835.1"/>
    </source>
</evidence>
<keyword evidence="4" id="KW-1185">Reference proteome</keyword>
<dbReference type="GO" id="GO:0005096">
    <property type="term" value="F:GTPase activator activity"/>
    <property type="evidence" value="ECO:0007669"/>
    <property type="project" value="TreeGrafter"/>
</dbReference>
<dbReference type="FunCoup" id="A5DXC7">
    <property type="interactions" value="186"/>
</dbReference>
<feature type="region of interest" description="Disordered" evidence="2">
    <location>
        <begin position="630"/>
        <end position="711"/>
    </location>
</feature>
<dbReference type="EMBL" id="CH981525">
    <property type="protein sequence ID" value="EDK43835.1"/>
    <property type="molecule type" value="Genomic_DNA"/>
</dbReference>
<dbReference type="GO" id="GO:0005774">
    <property type="term" value="C:vacuolar membrane"/>
    <property type="evidence" value="ECO:0007669"/>
    <property type="project" value="TreeGrafter"/>
</dbReference>
<evidence type="ECO:0000256" key="1">
    <source>
        <dbReference type="ARBA" id="ARBA00008433"/>
    </source>
</evidence>
<organism evidence="3 4">
    <name type="scientific">Lodderomyces elongisporus (strain ATCC 11503 / CBS 2605 / JCM 1781 / NBRC 1676 / NRRL YB-4239)</name>
    <name type="common">Yeast</name>
    <name type="synonym">Saccharomyces elongisporus</name>
    <dbReference type="NCBI Taxonomy" id="379508"/>
    <lineage>
        <taxon>Eukaryota</taxon>
        <taxon>Fungi</taxon>
        <taxon>Dikarya</taxon>
        <taxon>Ascomycota</taxon>
        <taxon>Saccharomycotina</taxon>
        <taxon>Pichiomycetes</taxon>
        <taxon>Debaryomycetaceae</taxon>
        <taxon>Candida/Lodderomyces clade</taxon>
        <taxon>Lodderomyces</taxon>
    </lineage>
</organism>
<feature type="compositionally biased region" description="Acidic residues" evidence="2">
    <location>
        <begin position="630"/>
        <end position="647"/>
    </location>
</feature>
<dbReference type="KEGG" id="lel:PVL30_001987"/>
<dbReference type="PANTHER" id="PTHR12991:SF10">
    <property type="entry name" value="GATOR COMPLEX PROTEIN NPRL2"/>
    <property type="match status" value="1"/>
</dbReference>
<sequence>MSDGFIPIISIFYAVFHPIEGTKIVHQFPPNLIATSKKKANVSTGVEAGPGEEEQPQQQQQEKEQEKEKEEKEEEEEEEEREERDEETNEFSNENSQSLFDFDTVKNYVIPKPQLCNRLISFKIDKLKVIGYPVHMVNEQYARNSFSFNFCFVFSYETGDVKPYESAIRRMGHMFGVLEEQNRLLSKLDKDNSFYKSLEQLQKEKKSSTSLNSANLDVFGVESLDNRLNEPGHAKTKEISLSSIESLITQIYQDLNNYSECCIPLDNSNSVDIKLFPILPAPVNLKAFQVPIATVKLRSLVDVNWDPTMVKILPYIDGVNSLKRISELADADYLITKQCIQHLMHYKCIEIIDIFQFNNIYAPTNRIGEFLKSDGKIAEQCQAYVVANDDVRQSPSAYTPMNHYYNQHNHSPRAFSEVASTTSSSPGYFKHIPSGSMSPYSKNSYLSTKSPGNFASAYLDIKIPTKTDLFFLYRSLNQGQTVKEWYLQHKNLFHNIDVRRFINFGVLRGLIYRVYSYPVLNAITRMVESGELPEPEHFLNHLKRRRIEKLKRLDRLESLEKRLVMRSRTEGNMRNAVNEQTLVTEPRRRVSFASVVDKNGKRTALFGHGNTIGNTTSTVTNRPLNEAIAEDESELSNSDDDDDEEEGGGGGARKKFTIPKPLSNPLLKRAHRFSSSSNLYENNDQTQIIGGGDEGEGEGESEGKGADGDEDVMTEQEEEEMTFLIKMLIGFQHFDSICTELQKSRSEVEEMIKRFGSFTVVNS</sequence>